<gene>
    <name evidence="2" type="ORF">GCM10010832_18130</name>
</gene>
<protein>
    <recommendedName>
        <fullName evidence="4">YD repeat-containing protein</fullName>
    </recommendedName>
</protein>
<dbReference type="EMBL" id="BMGM01000007">
    <property type="protein sequence ID" value="GGE38246.1"/>
    <property type="molecule type" value="Genomic_DNA"/>
</dbReference>
<dbReference type="Proteomes" id="UP000599179">
    <property type="component" value="Unassembled WGS sequence"/>
</dbReference>
<keyword evidence="3" id="KW-1185">Reference proteome</keyword>
<feature type="signal peptide" evidence="1">
    <location>
        <begin position="1"/>
        <end position="18"/>
    </location>
</feature>
<reference evidence="3" key="1">
    <citation type="journal article" date="2019" name="Int. J. Syst. Evol. Microbiol.">
        <title>The Global Catalogue of Microorganisms (GCM) 10K type strain sequencing project: providing services to taxonomists for standard genome sequencing and annotation.</title>
        <authorList>
            <consortium name="The Broad Institute Genomics Platform"/>
            <consortium name="The Broad Institute Genome Sequencing Center for Infectious Disease"/>
            <person name="Wu L."/>
            <person name="Ma J."/>
        </authorList>
    </citation>
    <scope>NUCLEOTIDE SEQUENCE [LARGE SCALE GENOMIC DNA]</scope>
    <source>
        <strain evidence="3">CGMCC 1.12931</strain>
    </source>
</reference>
<name>A0ABQ1SIP7_9FLAO</name>
<dbReference type="PROSITE" id="PS51257">
    <property type="entry name" value="PROKAR_LIPOPROTEIN"/>
    <property type="match status" value="1"/>
</dbReference>
<comment type="caution">
    <text evidence="2">The sequence shown here is derived from an EMBL/GenBank/DDBJ whole genome shotgun (WGS) entry which is preliminary data.</text>
</comment>
<keyword evidence="1" id="KW-0732">Signal</keyword>
<evidence type="ECO:0000256" key="1">
    <source>
        <dbReference type="SAM" id="SignalP"/>
    </source>
</evidence>
<organism evidence="2 3">
    <name type="scientific">Psychroflexus planctonicus</name>
    <dbReference type="NCBI Taxonomy" id="1526575"/>
    <lineage>
        <taxon>Bacteria</taxon>
        <taxon>Pseudomonadati</taxon>
        <taxon>Bacteroidota</taxon>
        <taxon>Flavobacteriia</taxon>
        <taxon>Flavobacteriales</taxon>
        <taxon>Flavobacteriaceae</taxon>
        <taxon>Psychroflexus</taxon>
    </lineage>
</organism>
<feature type="chain" id="PRO_5046690657" description="YD repeat-containing protein" evidence="1">
    <location>
        <begin position="19"/>
        <end position="343"/>
    </location>
</feature>
<dbReference type="RefSeq" id="WP_188458789.1">
    <property type="nucleotide sequence ID" value="NZ_BMGM01000007.1"/>
</dbReference>
<evidence type="ECO:0008006" key="4">
    <source>
        <dbReference type="Google" id="ProtNLM"/>
    </source>
</evidence>
<evidence type="ECO:0000313" key="3">
    <source>
        <dbReference type="Proteomes" id="UP000599179"/>
    </source>
</evidence>
<evidence type="ECO:0000313" key="2">
    <source>
        <dbReference type="EMBL" id="GGE38246.1"/>
    </source>
</evidence>
<sequence>MKKHVVSLLFFSFVFTMGCGSTQSIKTSDVANFNLKGSVKSIKSQSYYAKDSAGYVIKSSKGVGFGDFAYKDVAVKFNPEGSILNKATLGRNGQAESETRITYNQNAEIVTEASYNSGSLEKTREFSYATNGKLGIEKTTYPNTNSFYLRTYKYNNKGNVIEEAYLEITDKDTLLINKSKSTHKYNKQGIKILSLTESDEEQRQLTYNEKGQLITDEVIKGFENMILPKHTYAYNEQGLLVKESDYYANNEFAFANHFTYNKDGMLIEKGSSTELNGEYKKEKEMRYNKLNQIIEQKSFDENGNVTETIRLVYENDEKGNWIKRTVFTDNEPSNIVERIITYY</sequence>
<accession>A0ABQ1SIP7</accession>
<dbReference type="Gene3D" id="2.180.10.10">
    <property type="entry name" value="RHS repeat-associated core"/>
    <property type="match status" value="1"/>
</dbReference>
<proteinExistence type="predicted"/>